<comment type="caution">
    <text evidence="2">The sequence shown here is derived from an EMBL/GenBank/DDBJ whole genome shotgun (WGS) entry which is preliminary data.</text>
</comment>
<dbReference type="RefSeq" id="WP_104120092.1">
    <property type="nucleotide sequence ID" value="NZ_PRKW01000001.1"/>
</dbReference>
<name>A0A2S5J1Z7_9MICC</name>
<evidence type="ECO:0000256" key="1">
    <source>
        <dbReference type="SAM" id="Phobius"/>
    </source>
</evidence>
<evidence type="ECO:0008006" key="4">
    <source>
        <dbReference type="Google" id="ProtNLM"/>
    </source>
</evidence>
<dbReference type="AlphaFoldDB" id="A0A2S5J1Z7"/>
<reference evidence="2 3" key="1">
    <citation type="journal article" date="2014" name="Int. J. Syst. Evol. Microbiol.">
        <title>Arthrobacter pityocampae sp. nov., isolated from Thaumetopoea pityocampa (Lep., Thaumetopoeidae).</title>
        <authorList>
            <person name="Ince I.A."/>
            <person name="Demirbag Z."/>
            <person name="Kati H."/>
        </authorList>
    </citation>
    <scope>NUCLEOTIDE SEQUENCE [LARGE SCALE GENOMIC DNA]</scope>
    <source>
        <strain evidence="2 3">Tp2</strain>
    </source>
</reference>
<gene>
    <name evidence="2" type="ORF">C4K88_02865</name>
</gene>
<keyword evidence="1" id="KW-1133">Transmembrane helix</keyword>
<keyword evidence="1" id="KW-0472">Membrane</keyword>
<dbReference type="Proteomes" id="UP000239297">
    <property type="component" value="Unassembled WGS sequence"/>
</dbReference>
<evidence type="ECO:0000313" key="2">
    <source>
        <dbReference type="EMBL" id="PPB50828.1"/>
    </source>
</evidence>
<keyword evidence="3" id="KW-1185">Reference proteome</keyword>
<dbReference type="OrthoDB" id="4878398at2"/>
<dbReference type="EMBL" id="PRKW01000001">
    <property type="protein sequence ID" value="PPB50828.1"/>
    <property type="molecule type" value="Genomic_DNA"/>
</dbReference>
<protein>
    <recommendedName>
        <fullName evidence="4">Alkaline shock response membrane anchor protein AmaP</fullName>
    </recommendedName>
</protein>
<keyword evidence="1" id="KW-0812">Transmembrane</keyword>
<organism evidence="2 3">
    <name type="scientific">Arthrobacter pityocampae</name>
    <dbReference type="NCBI Taxonomy" id="547334"/>
    <lineage>
        <taxon>Bacteria</taxon>
        <taxon>Bacillati</taxon>
        <taxon>Actinomycetota</taxon>
        <taxon>Actinomycetes</taxon>
        <taxon>Micrococcales</taxon>
        <taxon>Micrococcaceae</taxon>
        <taxon>Arthrobacter</taxon>
    </lineage>
</organism>
<feature type="transmembrane region" description="Helical" evidence="1">
    <location>
        <begin position="68"/>
        <end position="90"/>
    </location>
</feature>
<accession>A0A2S5J1Z7</accession>
<proteinExistence type="predicted"/>
<evidence type="ECO:0000313" key="3">
    <source>
        <dbReference type="Proteomes" id="UP000239297"/>
    </source>
</evidence>
<sequence>MRDTAGRLNRTWLAIIGLLVLLLGAAGLLLASGAAATVTNSLNARFTPAQPTDSVVPAGLRDVFGTGAAPLVLTALAVVVGFLALLWLFAQVPRRHPARTFRLHSDVGAAGYTRCEPKVLSEAVENHVLRLPGVTGADALLRGSATEPDLNLTVRVDDRADLQALLYLVHTQVAADLETALETPLRNLAVLITVGNRQREDKTAVL</sequence>